<protein>
    <submittedName>
        <fullName evidence="1">Uncharacterized protein</fullName>
    </submittedName>
</protein>
<evidence type="ECO:0000313" key="1">
    <source>
        <dbReference type="EMBL" id="GJC88493.1"/>
    </source>
</evidence>
<dbReference type="AlphaFoldDB" id="A0AA37GYQ2"/>
<accession>A0AA37GYQ2</accession>
<proteinExistence type="predicted"/>
<comment type="caution">
    <text evidence="1">The sequence shown here is derived from an EMBL/GenBank/DDBJ whole genome shotgun (WGS) entry which is preliminary data.</text>
</comment>
<gene>
    <name evidence="1" type="ORF">ColLi_11331</name>
</gene>
<evidence type="ECO:0000313" key="2">
    <source>
        <dbReference type="Proteomes" id="UP001055172"/>
    </source>
</evidence>
<reference evidence="1 2" key="1">
    <citation type="submission" date="2021-07" db="EMBL/GenBank/DDBJ databases">
        <title>Genome data of Colletotrichum spaethianum.</title>
        <authorList>
            <person name="Utami Y.D."/>
            <person name="Hiruma K."/>
        </authorList>
    </citation>
    <scope>NUCLEOTIDE SEQUENCE [LARGE SCALE GENOMIC DNA]</scope>
    <source>
        <strain evidence="1 2">MAFF 242679</strain>
    </source>
</reference>
<keyword evidence="2" id="KW-1185">Reference proteome</keyword>
<name>A0AA37GYQ2_9PEZI</name>
<organism evidence="1 2">
    <name type="scientific">Colletotrichum liriopes</name>
    <dbReference type="NCBI Taxonomy" id="708192"/>
    <lineage>
        <taxon>Eukaryota</taxon>
        <taxon>Fungi</taxon>
        <taxon>Dikarya</taxon>
        <taxon>Ascomycota</taxon>
        <taxon>Pezizomycotina</taxon>
        <taxon>Sordariomycetes</taxon>
        <taxon>Hypocreomycetidae</taxon>
        <taxon>Glomerellales</taxon>
        <taxon>Glomerellaceae</taxon>
        <taxon>Colletotrichum</taxon>
        <taxon>Colletotrichum spaethianum species complex</taxon>
    </lineage>
</organism>
<sequence>MAAGTIIQMPQDQGCGPGKYAVVESLDISQNQTLQRHLSRRANSMPGTTVVHDLNNQESYWNHIIKRPSSKKSKHSIENFRASHKRWLEEEWRDDAQFGDLSKDKLHKR</sequence>
<dbReference type="Proteomes" id="UP001055172">
    <property type="component" value="Unassembled WGS sequence"/>
</dbReference>
<dbReference type="EMBL" id="BPPX01000033">
    <property type="protein sequence ID" value="GJC88493.1"/>
    <property type="molecule type" value="Genomic_DNA"/>
</dbReference>